<organism evidence="1 2">
    <name type="scientific">Chryseotalea sanaruensis</name>
    <dbReference type="NCBI Taxonomy" id="2482724"/>
    <lineage>
        <taxon>Bacteria</taxon>
        <taxon>Pseudomonadati</taxon>
        <taxon>Bacteroidota</taxon>
        <taxon>Cytophagia</taxon>
        <taxon>Cytophagales</taxon>
        <taxon>Chryseotaleaceae</taxon>
        <taxon>Chryseotalea</taxon>
    </lineage>
</organism>
<dbReference type="AlphaFoldDB" id="A0A401UB33"/>
<protein>
    <submittedName>
        <fullName evidence="1">DUF721 domain-containing protein</fullName>
    </submittedName>
</protein>
<dbReference type="PANTHER" id="PTHR36456">
    <property type="entry name" value="UPF0232 PROTEIN SCO3875"/>
    <property type="match status" value="1"/>
</dbReference>
<dbReference type="OrthoDB" id="9796545at2"/>
<dbReference type="PANTHER" id="PTHR36456:SF1">
    <property type="entry name" value="UPF0232 PROTEIN SCO3875"/>
    <property type="match status" value="1"/>
</dbReference>
<evidence type="ECO:0000313" key="1">
    <source>
        <dbReference type="EMBL" id="GCC52099.1"/>
    </source>
</evidence>
<accession>A0A401UB33</accession>
<gene>
    <name evidence="1" type="ORF">SanaruYs_23310</name>
</gene>
<dbReference type="InterPro" id="IPR007922">
    <property type="entry name" value="DciA-like"/>
</dbReference>
<sequence>MAIRKKRDEIQSVGQALQDLLQTYRLKDRFDEKSVLASWERLVGKPIAKRTKRIWLKNAVLFVEFDSPTIKSDFSFHKTKVIEIFQKEFGKESVKEIIIM</sequence>
<name>A0A401UB33_9BACT</name>
<dbReference type="Proteomes" id="UP000288227">
    <property type="component" value="Unassembled WGS sequence"/>
</dbReference>
<dbReference type="RefSeq" id="WP_127122746.1">
    <property type="nucleotide sequence ID" value="NZ_BHXQ01000004.1"/>
</dbReference>
<dbReference type="Pfam" id="PF05258">
    <property type="entry name" value="DciA"/>
    <property type="match status" value="1"/>
</dbReference>
<dbReference type="EMBL" id="BHXQ01000004">
    <property type="protein sequence ID" value="GCC52099.1"/>
    <property type="molecule type" value="Genomic_DNA"/>
</dbReference>
<evidence type="ECO:0000313" key="2">
    <source>
        <dbReference type="Proteomes" id="UP000288227"/>
    </source>
</evidence>
<proteinExistence type="predicted"/>
<keyword evidence="2" id="KW-1185">Reference proteome</keyword>
<reference evidence="1 2" key="1">
    <citation type="submission" date="2018-11" db="EMBL/GenBank/DDBJ databases">
        <title>Chryseotalea sanarue gen. nov., sp., nov., a member of the family Cytophagaceae, isolated from a brackish lake in Hamamatsu Japan.</title>
        <authorList>
            <person name="Maejima Y."/>
            <person name="Iino T."/>
            <person name="Muraguchi Y."/>
            <person name="Fukuda K."/>
            <person name="Ohkuma M."/>
            <person name="Moriuchi R."/>
            <person name="Dohra H."/>
            <person name="Kimbara K."/>
            <person name="Shintani M."/>
        </authorList>
    </citation>
    <scope>NUCLEOTIDE SEQUENCE [LARGE SCALE GENOMIC DNA]</scope>
    <source>
        <strain evidence="1 2">Ys</strain>
    </source>
</reference>
<comment type="caution">
    <text evidence="1">The sequence shown here is derived from an EMBL/GenBank/DDBJ whole genome shotgun (WGS) entry which is preliminary data.</text>
</comment>